<evidence type="ECO:0000256" key="3">
    <source>
        <dbReference type="ARBA" id="ARBA00022989"/>
    </source>
</evidence>
<dbReference type="InterPro" id="IPR006639">
    <property type="entry name" value="Preselin/SPP"/>
</dbReference>
<dbReference type="NCBIfam" id="NF041679">
    <property type="entry name" value="IMP_arch_presen"/>
    <property type="match status" value="1"/>
</dbReference>
<evidence type="ECO:0000313" key="6">
    <source>
        <dbReference type="EMBL" id="AAM07350.1"/>
    </source>
</evidence>
<evidence type="ECO:0000256" key="2">
    <source>
        <dbReference type="ARBA" id="ARBA00022692"/>
    </source>
</evidence>
<reference evidence="6 7" key="1">
    <citation type="journal article" date="2002" name="Genome Res.">
        <title>The genome of Methanosarcina acetivorans reveals extensive metabolic and physiological diversity.</title>
        <authorList>
            <person name="Galagan J.E."/>
            <person name="Nusbaum C."/>
            <person name="Roy A."/>
            <person name="Endrizzi M.G."/>
            <person name="Macdonald P."/>
            <person name="FitzHugh W."/>
            <person name="Calvo S."/>
            <person name="Engels R."/>
            <person name="Smirnov S."/>
            <person name="Atnoor D."/>
            <person name="Brown A."/>
            <person name="Allen N."/>
            <person name="Naylor J."/>
            <person name="Stange-Thomann N."/>
            <person name="DeArellano K."/>
            <person name="Johnson R."/>
            <person name="Linton L."/>
            <person name="McEwan P."/>
            <person name="McKernan K."/>
            <person name="Talamas J."/>
            <person name="Tirrell A."/>
            <person name="Ye W."/>
            <person name="Zimmer A."/>
            <person name="Barber R.D."/>
            <person name="Cann I."/>
            <person name="Graham D.E."/>
            <person name="Grahame D.A."/>
            <person name="Guss A."/>
            <person name="Hedderich R."/>
            <person name="Ingram-Smith C."/>
            <person name="Kuettner C.H."/>
            <person name="Krzycki J.A."/>
            <person name="Leigh J.A."/>
            <person name="Li W."/>
            <person name="Liu J."/>
            <person name="Mukhopadhyay B."/>
            <person name="Reeve J.N."/>
            <person name="Smith K."/>
            <person name="Springer T.A."/>
            <person name="Umayam L.A."/>
            <person name="White O."/>
            <person name="White R.H."/>
            <person name="de Macario E.C."/>
            <person name="Ferry J.G."/>
            <person name="Jarrell K.F."/>
            <person name="Jing H."/>
            <person name="Macario A.J.L."/>
            <person name="Paulsen I."/>
            <person name="Pritchett M."/>
            <person name="Sowers K.R."/>
            <person name="Swanson R.V."/>
            <person name="Zinder S.H."/>
            <person name="Lander E."/>
            <person name="Metcalf W.W."/>
            <person name="Birren B."/>
        </authorList>
    </citation>
    <scope>NUCLEOTIDE SEQUENCE [LARGE SCALE GENOMIC DNA]</scope>
    <source>
        <strain evidence="7">ATCC 35395 / DSM 2834 / JCM 12185 / C2A</strain>
    </source>
</reference>
<evidence type="ECO:0008006" key="8">
    <source>
        <dbReference type="Google" id="ProtNLM"/>
    </source>
</evidence>
<dbReference type="EnsemblBacteria" id="AAM07350">
    <property type="protein sequence ID" value="AAM07350"/>
    <property type="gene ID" value="MA_4000"/>
</dbReference>
<keyword evidence="2 5" id="KW-0812">Transmembrane</keyword>
<dbReference type="GO" id="GO:0016020">
    <property type="term" value="C:membrane"/>
    <property type="evidence" value="ECO:0007669"/>
    <property type="project" value="InterPro"/>
</dbReference>
<feature type="transmembrane region" description="Helical" evidence="5">
    <location>
        <begin position="62"/>
        <end position="79"/>
    </location>
</feature>
<dbReference type="SMART" id="SM00730">
    <property type="entry name" value="PSN"/>
    <property type="match status" value="1"/>
</dbReference>
<dbReference type="Proteomes" id="UP000002487">
    <property type="component" value="Chromosome"/>
</dbReference>
<feature type="transmembrane region" description="Helical" evidence="5">
    <location>
        <begin position="91"/>
        <end position="113"/>
    </location>
</feature>
<evidence type="ECO:0000313" key="7">
    <source>
        <dbReference type="Proteomes" id="UP000002487"/>
    </source>
</evidence>
<name>Q8TIY9_METAC</name>
<dbReference type="HOGENOM" id="CLU_053464_0_0_2"/>
<feature type="transmembrane region" description="Helical" evidence="5">
    <location>
        <begin position="119"/>
        <end position="136"/>
    </location>
</feature>
<dbReference type="PhylomeDB" id="Q8TIY9"/>
<dbReference type="InterPro" id="IPR010545">
    <property type="entry name" value="SPP"/>
</dbReference>
<dbReference type="GO" id="GO:0042500">
    <property type="term" value="F:aspartic endopeptidase activity, intramembrane cleaving"/>
    <property type="evidence" value="ECO:0007669"/>
    <property type="project" value="InterPro"/>
</dbReference>
<keyword evidence="4 5" id="KW-0472">Membrane</keyword>
<dbReference type="EMBL" id="AE010299">
    <property type="protein sequence ID" value="AAM07350.1"/>
    <property type="molecule type" value="Genomic_DNA"/>
</dbReference>
<feature type="transmembrane region" description="Helical" evidence="5">
    <location>
        <begin position="20"/>
        <end position="42"/>
    </location>
</feature>
<evidence type="ECO:0000256" key="5">
    <source>
        <dbReference type="SAM" id="Phobius"/>
    </source>
</evidence>
<sequence length="306" mass="33426">MSRNKGVQYLSSSEHSLKDYLPILSMAGLILIVQVLALLLSMPMEINDMQAFEDPTQVSNSIYYIVMILVFTLFVLIAIKKNMKWIISLLIYLAIVSTLYYVFFALFTLIPALAGLENIASLLLSIGLTVLLYKYPEWYVIDLLGVCIAGGVSALIGISLSIIPVVVLLILLAVYDAISVYKTKHMIAMAEGVMDLKLPILFIIPKHLNYSFITEGFKEGEKREAFFMGLGDAVMPTLLVVSANVFLENGGLSYPVLGAMLGTLVGHIFLSILVMRGKPQAGLPFLNSGAIIGFFIGVLFSGASIL</sequence>
<evidence type="ECO:0000256" key="1">
    <source>
        <dbReference type="ARBA" id="ARBA00004127"/>
    </source>
</evidence>
<dbReference type="InParanoid" id="Q8TIY9"/>
<dbReference type="GO" id="GO:0012505">
    <property type="term" value="C:endomembrane system"/>
    <property type="evidence" value="ECO:0007669"/>
    <property type="project" value="UniProtKB-SubCell"/>
</dbReference>
<evidence type="ECO:0000256" key="4">
    <source>
        <dbReference type="ARBA" id="ARBA00023136"/>
    </source>
</evidence>
<organism evidence="6 7">
    <name type="scientific">Methanosarcina acetivorans (strain ATCC 35395 / DSM 2834 / JCM 12185 / C2A)</name>
    <dbReference type="NCBI Taxonomy" id="188937"/>
    <lineage>
        <taxon>Archaea</taxon>
        <taxon>Methanobacteriati</taxon>
        <taxon>Methanobacteriota</taxon>
        <taxon>Stenosarchaea group</taxon>
        <taxon>Methanomicrobia</taxon>
        <taxon>Methanosarcinales</taxon>
        <taxon>Methanosarcinaceae</taxon>
        <taxon>Methanosarcina</taxon>
    </lineage>
</organism>
<gene>
    <name evidence="6" type="ordered locus">MA_4000</name>
</gene>
<dbReference type="MEROPS" id="A22.015"/>
<dbReference type="Pfam" id="PF06550">
    <property type="entry name" value="SPP"/>
    <property type="match status" value="1"/>
</dbReference>
<accession>Q8TIY9</accession>
<proteinExistence type="predicted"/>
<feature type="transmembrane region" description="Helical" evidence="5">
    <location>
        <begin position="252"/>
        <end position="273"/>
    </location>
</feature>
<dbReference type="AlphaFoldDB" id="Q8TIY9"/>
<feature type="transmembrane region" description="Helical" evidence="5">
    <location>
        <begin position="143"/>
        <end position="174"/>
    </location>
</feature>
<dbReference type="KEGG" id="mac:MA_4000"/>
<keyword evidence="7" id="KW-1185">Reference proteome</keyword>
<protein>
    <recommendedName>
        <fullName evidence="8">Signal-peptide peptidase, presenilin aspartyl protease</fullName>
    </recommendedName>
</protein>
<keyword evidence="3 5" id="KW-1133">Transmembrane helix</keyword>
<feature type="transmembrane region" description="Helical" evidence="5">
    <location>
        <begin position="285"/>
        <end position="305"/>
    </location>
</feature>
<feature type="transmembrane region" description="Helical" evidence="5">
    <location>
        <begin position="225"/>
        <end position="246"/>
    </location>
</feature>
<comment type="subcellular location">
    <subcellularLocation>
        <location evidence="1">Endomembrane system</location>
        <topology evidence="1">Multi-pass membrane protein</topology>
    </subcellularLocation>
</comment>
<dbReference type="STRING" id="188937.MA_4000"/>